<evidence type="ECO:0000256" key="1">
    <source>
        <dbReference type="PROSITE-ProRule" id="PRU00285"/>
    </source>
</evidence>
<accession>A0ABX1JW06</accession>
<protein>
    <submittedName>
        <fullName evidence="4">Hsp20/alpha crystallin family protein</fullName>
    </submittedName>
</protein>
<dbReference type="InterPro" id="IPR002068">
    <property type="entry name" value="A-crystallin/Hsp20_dom"/>
</dbReference>
<dbReference type="PROSITE" id="PS01031">
    <property type="entry name" value="SHSP"/>
    <property type="match status" value="1"/>
</dbReference>
<dbReference type="EMBL" id="JAAZSR010000570">
    <property type="protein sequence ID" value="NKX52511.1"/>
    <property type="molecule type" value="Genomic_DNA"/>
</dbReference>
<name>A0ABX1JW06_9MICC</name>
<evidence type="ECO:0000259" key="3">
    <source>
        <dbReference type="PROSITE" id="PS01031"/>
    </source>
</evidence>
<dbReference type="SUPFAM" id="SSF49764">
    <property type="entry name" value="HSP20-like chaperones"/>
    <property type="match status" value="1"/>
</dbReference>
<comment type="similarity">
    <text evidence="1 2">Belongs to the small heat shock protein (HSP20) family.</text>
</comment>
<evidence type="ECO:0000313" key="4">
    <source>
        <dbReference type="EMBL" id="NKX52511.1"/>
    </source>
</evidence>
<gene>
    <name evidence="4" type="ORF">HER39_18425</name>
</gene>
<feature type="domain" description="SHSP" evidence="3">
    <location>
        <begin position="1"/>
        <end position="61"/>
    </location>
</feature>
<dbReference type="Gene3D" id="2.60.40.790">
    <property type="match status" value="1"/>
</dbReference>
<organism evidence="4 5">
    <name type="scientific">Arthrobacter deserti</name>
    <dbReference type="NCBI Taxonomy" id="1742687"/>
    <lineage>
        <taxon>Bacteria</taxon>
        <taxon>Bacillati</taxon>
        <taxon>Actinomycetota</taxon>
        <taxon>Actinomycetes</taxon>
        <taxon>Micrococcales</taxon>
        <taxon>Micrococcaceae</taxon>
        <taxon>Arthrobacter</taxon>
    </lineage>
</organism>
<proteinExistence type="inferred from homology"/>
<dbReference type="Pfam" id="PF00011">
    <property type="entry name" value="HSP20"/>
    <property type="match status" value="1"/>
</dbReference>
<dbReference type="CDD" id="cd06464">
    <property type="entry name" value="ACD_sHsps-like"/>
    <property type="match status" value="1"/>
</dbReference>
<dbReference type="Proteomes" id="UP000523795">
    <property type="component" value="Unassembled WGS sequence"/>
</dbReference>
<dbReference type="InterPro" id="IPR008978">
    <property type="entry name" value="HSP20-like_chaperone"/>
</dbReference>
<evidence type="ECO:0000313" key="5">
    <source>
        <dbReference type="Proteomes" id="UP000523795"/>
    </source>
</evidence>
<reference evidence="4 5" key="1">
    <citation type="submission" date="2020-04" db="EMBL/GenBank/DDBJ databases">
        <authorList>
            <person name="Liu S."/>
        </authorList>
    </citation>
    <scope>NUCLEOTIDE SEQUENCE [LARGE SCALE GENOMIC DNA]</scope>
    <source>
        <strain evidence="4 5">CGMCC 1.15091</strain>
    </source>
</reference>
<feature type="non-terminal residue" evidence="4">
    <location>
        <position position="1"/>
    </location>
</feature>
<sequence>EAEGTKWLLREREGGTFLRQITLGQDIDVEHISAHYDNGVLSVTIPVSEATKPRKIQVMAGHKQEAVEGTAEQKKVES</sequence>
<keyword evidence="5" id="KW-1185">Reference proteome</keyword>
<comment type="caution">
    <text evidence="4">The sequence shown here is derived from an EMBL/GenBank/DDBJ whole genome shotgun (WGS) entry which is preliminary data.</text>
</comment>
<evidence type="ECO:0000256" key="2">
    <source>
        <dbReference type="RuleBase" id="RU003616"/>
    </source>
</evidence>